<accession>A0A3G5AE91</accession>
<evidence type="ECO:0000313" key="2">
    <source>
        <dbReference type="EMBL" id="AYV85500.1"/>
    </source>
</evidence>
<proteinExistence type="predicted"/>
<organism evidence="2">
    <name type="scientific">Satyrvirus sp</name>
    <dbReference type="NCBI Taxonomy" id="2487771"/>
    <lineage>
        <taxon>Viruses</taxon>
        <taxon>Varidnaviria</taxon>
        <taxon>Bamfordvirae</taxon>
        <taxon>Nucleocytoviricota</taxon>
        <taxon>Megaviricetes</taxon>
        <taxon>Imitervirales</taxon>
        <taxon>Mimiviridae</taxon>
        <taxon>Megamimivirinae</taxon>
    </lineage>
</organism>
<sequence length="400" mass="46755">MTYETISTFEIKAGAEGTRSLSSIFRTGNPKIVHNISSEQETNINRPVYQKNLQRSQNNIRNSWTNSVYKKEQGFRVVGHNATSNLGSEVPPEDDWNNFMNMATEMPEKKNIPLAKNKTQPNSNCLPNDKNSLQAQIISLRERMINLYRPPVSTTLYHDDFVLMTKFQNKFLNMYKDWLKLIDFIIKKIAEIETKYKLDQNSNLKKIILDHIINISLSYIMMGPEANSGNGIDNLQRIGFINNKLTVKQQINEFLNILPLKVESIFQMSEMTKKLDNDHLEYLQKNDNITHSIEKLLKLVKIQTTDFNKAMNGDAKKLLKNDLDKNKILLDQHKNEKQLVQNKILEIVTKKKDLFNRIENDENILYNIFNFNYFMHDDYVPPLDYHLFSSEVVFADYIFK</sequence>
<feature type="coiled-coil region" evidence="1">
    <location>
        <begin position="316"/>
        <end position="343"/>
    </location>
</feature>
<evidence type="ECO:0000256" key="1">
    <source>
        <dbReference type="SAM" id="Coils"/>
    </source>
</evidence>
<name>A0A3G5AE91_9VIRU</name>
<gene>
    <name evidence="2" type="ORF">Satyrvirus20_7</name>
</gene>
<reference evidence="2" key="1">
    <citation type="submission" date="2018-10" db="EMBL/GenBank/DDBJ databases">
        <title>Hidden diversity of soil giant viruses.</title>
        <authorList>
            <person name="Schulz F."/>
            <person name="Alteio L."/>
            <person name="Goudeau D."/>
            <person name="Ryan E.M."/>
            <person name="Malmstrom R.R."/>
            <person name="Blanchard J."/>
            <person name="Woyke T."/>
        </authorList>
    </citation>
    <scope>NUCLEOTIDE SEQUENCE</scope>
    <source>
        <strain evidence="2">SAV1</strain>
    </source>
</reference>
<protein>
    <submittedName>
        <fullName evidence="2">Uncharacterized protein</fullName>
    </submittedName>
</protein>
<keyword evidence="1" id="KW-0175">Coiled coil</keyword>
<dbReference type="EMBL" id="MK072456">
    <property type="protein sequence ID" value="AYV85500.1"/>
    <property type="molecule type" value="Genomic_DNA"/>
</dbReference>